<evidence type="ECO:0000313" key="1">
    <source>
        <dbReference type="EMBL" id="GFH13556.1"/>
    </source>
</evidence>
<sequence length="151" mass="16599">MPRQSLVITIPWAEPDALAPDVMRKVQAALQDNMHCPLLVNAATACGRTFITVWNPQSQQWVAQELTDVAAIPPEIILSQLPRLAAVAPTCLQLPVADLPSLSTHPWRAGWVRFMRWLAGQNLVLKYVLLGHIAVLLAMRTHHSSSTASVV</sequence>
<gene>
    <name evidence="1" type="ORF">HaLaN_09464</name>
</gene>
<reference evidence="1 2" key="1">
    <citation type="submission" date="2020-02" db="EMBL/GenBank/DDBJ databases">
        <title>Draft genome sequence of Haematococcus lacustris strain NIES-144.</title>
        <authorList>
            <person name="Morimoto D."/>
            <person name="Nakagawa S."/>
            <person name="Yoshida T."/>
            <person name="Sawayama S."/>
        </authorList>
    </citation>
    <scope>NUCLEOTIDE SEQUENCE [LARGE SCALE GENOMIC DNA]</scope>
    <source>
        <strain evidence="1 2">NIES-144</strain>
    </source>
</reference>
<proteinExistence type="predicted"/>
<organism evidence="1 2">
    <name type="scientific">Haematococcus lacustris</name>
    <name type="common">Green alga</name>
    <name type="synonym">Haematococcus pluvialis</name>
    <dbReference type="NCBI Taxonomy" id="44745"/>
    <lineage>
        <taxon>Eukaryota</taxon>
        <taxon>Viridiplantae</taxon>
        <taxon>Chlorophyta</taxon>
        <taxon>core chlorophytes</taxon>
        <taxon>Chlorophyceae</taxon>
        <taxon>CS clade</taxon>
        <taxon>Chlamydomonadales</taxon>
        <taxon>Haematococcaceae</taxon>
        <taxon>Haematococcus</taxon>
    </lineage>
</organism>
<name>A0A699Z2N9_HAELA</name>
<protein>
    <submittedName>
        <fullName evidence="1">Uncharacterized protein</fullName>
    </submittedName>
</protein>
<dbReference type="Proteomes" id="UP000485058">
    <property type="component" value="Unassembled WGS sequence"/>
</dbReference>
<dbReference type="EMBL" id="BLLF01000626">
    <property type="protein sequence ID" value="GFH13556.1"/>
    <property type="molecule type" value="Genomic_DNA"/>
</dbReference>
<dbReference type="AlphaFoldDB" id="A0A699Z2N9"/>
<keyword evidence="2" id="KW-1185">Reference proteome</keyword>
<accession>A0A699Z2N9</accession>
<comment type="caution">
    <text evidence="1">The sequence shown here is derived from an EMBL/GenBank/DDBJ whole genome shotgun (WGS) entry which is preliminary data.</text>
</comment>
<evidence type="ECO:0000313" key="2">
    <source>
        <dbReference type="Proteomes" id="UP000485058"/>
    </source>
</evidence>